<evidence type="ECO:0000256" key="1">
    <source>
        <dbReference type="ARBA" id="ARBA00012612"/>
    </source>
</evidence>
<keyword evidence="9" id="KW-1185">Reference proteome</keyword>
<dbReference type="InterPro" id="IPR046349">
    <property type="entry name" value="C1-like_sf"/>
</dbReference>
<evidence type="ECO:0000256" key="2">
    <source>
        <dbReference type="ARBA" id="ARBA00022737"/>
    </source>
</evidence>
<reference evidence="9" key="1">
    <citation type="journal article" date="2015" name="Nat. Genet.">
        <title>The pineapple genome and the evolution of CAM photosynthesis.</title>
        <authorList>
            <person name="Ming R."/>
            <person name="VanBuren R."/>
            <person name="Wai C.M."/>
            <person name="Tang H."/>
            <person name="Schatz M.C."/>
            <person name="Bowers J.E."/>
            <person name="Lyons E."/>
            <person name="Wang M.L."/>
            <person name="Chen J."/>
            <person name="Biggers E."/>
            <person name="Zhang J."/>
            <person name="Huang L."/>
            <person name="Zhang L."/>
            <person name="Miao W."/>
            <person name="Zhang J."/>
            <person name="Ye Z."/>
            <person name="Miao C."/>
            <person name="Lin Z."/>
            <person name="Wang H."/>
            <person name="Zhou H."/>
            <person name="Yim W.C."/>
            <person name="Priest H.D."/>
            <person name="Zheng C."/>
            <person name="Woodhouse M."/>
            <person name="Edger P.P."/>
            <person name="Guyot R."/>
            <person name="Guo H.B."/>
            <person name="Guo H."/>
            <person name="Zheng G."/>
            <person name="Singh R."/>
            <person name="Sharma A."/>
            <person name="Min X."/>
            <person name="Zheng Y."/>
            <person name="Lee H."/>
            <person name="Gurtowski J."/>
            <person name="Sedlazeck F.J."/>
            <person name="Harkess A."/>
            <person name="McKain M.R."/>
            <person name="Liao Z."/>
            <person name="Fang J."/>
            <person name="Liu J."/>
            <person name="Zhang X."/>
            <person name="Zhang Q."/>
            <person name="Hu W."/>
            <person name="Qin Y."/>
            <person name="Wang K."/>
            <person name="Chen L.Y."/>
            <person name="Shirley N."/>
            <person name="Lin Y.R."/>
            <person name="Liu L.Y."/>
            <person name="Hernandez A.G."/>
            <person name="Wright C.L."/>
            <person name="Bulone V."/>
            <person name="Tuskan G.A."/>
            <person name="Heath K."/>
            <person name="Zee F."/>
            <person name="Moore P.H."/>
            <person name="Sunkar R."/>
            <person name="Leebens-Mack J.H."/>
            <person name="Mockler T."/>
            <person name="Bennetzen J.L."/>
            <person name="Freeling M."/>
            <person name="Sankoff D."/>
            <person name="Paterson A.H."/>
            <person name="Zhu X."/>
            <person name="Yang X."/>
            <person name="Smith J.A."/>
            <person name="Cushman J.C."/>
            <person name="Paull R.E."/>
            <person name="Yu Q."/>
        </authorList>
    </citation>
    <scope>NUCLEOTIDE SEQUENCE [LARGE SCALE GENOMIC DNA]</scope>
    <source>
        <strain evidence="9">cv. F153</strain>
    </source>
</reference>
<evidence type="ECO:0000313" key="10">
    <source>
        <dbReference type="RefSeq" id="XP_020091125.1"/>
    </source>
</evidence>
<dbReference type="SUPFAM" id="SSF52833">
    <property type="entry name" value="Thioredoxin-like"/>
    <property type="match status" value="3"/>
</dbReference>
<gene>
    <name evidence="10" type="primary">LOC109712106</name>
</gene>
<feature type="domain" description="Thioredoxin" evidence="8">
    <location>
        <begin position="65"/>
        <end position="219"/>
    </location>
</feature>
<proteinExistence type="inferred from homology"/>
<evidence type="ECO:0000256" key="7">
    <source>
        <dbReference type="ARBA" id="ARBA00047804"/>
    </source>
</evidence>
<dbReference type="PROSITE" id="PS51352">
    <property type="entry name" value="THIOREDOXIN_2"/>
    <property type="match status" value="2"/>
</dbReference>
<keyword evidence="3" id="KW-0560">Oxidoreductase</keyword>
<keyword evidence="2" id="KW-0677">Repeat</keyword>
<comment type="catalytic activity">
    <reaction evidence="6">
        <text>[protein]-dithiol + NAD(+) = [protein]-disulfide + NADH + H(+)</text>
        <dbReference type="Rhea" id="RHEA:18749"/>
        <dbReference type="Rhea" id="RHEA-COMP:10593"/>
        <dbReference type="Rhea" id="RHEA-COMP:10594"/>
        <dbReference type="ChEBI" id="CHEBI:15378"/>
        <dbReference type="ChEBI" id="CHEBI:29950"/>
        <dbReference type="ChEBI" id="CHEBI:50058"/>
        <dbReference type="ChEBI" id="CHEBI:57540"/>
        <dbReference type="ChEBI" id="CHEBI:57945"/>
        <dbReference type="EC" id="1.8.1.8"/>
    </reaction>
</comment>
<comment type="similarity">
    <text evidence="5">Belongs to the nucleoredoxin family.</text>
</comment>
<protein>
    <recommendedName>
        <fullName evidence="1">protein-disulfide reductase</fullName>
        <ecNumber evidence="1">1.8.1.8</ecNumber>
    </recommendedName>
</protein>
<evidence type="ECO:0000256" key="5">
    <source>
        <dbReference type="ARBA" id="ARBA00025782"/>
    </source>
</evidence>
<dbReference type="PANTHER" id="PTHR13871:SF96">
    <property type="entry name" value="THIOREDOXIN DOMAIN-CONTAINING PROTEIN"/>
    <property type="match status" value="1"/>
</dbReference>
<dbReference type="Pfam" id="PF03107">
    <property type="entry name" value="C1_2"/>
    <property type="match status" value="1"/>
</dbReference>
<dbReference type="PROSITE" id="PS00194">
    <property type="entry name" value="THIOREDOXIN_1"/>
    <property type="match status" value="1"/>
</dbReference>
<keyword evidence="4" id="KW-0520">NAD</keyword>
<dbReference type="GeneID" id="109712106"/>
<dbReference type="AlphaFoldDB" id="A0A6P5FCU6"/>
<evidence type="ECO:0000256" key="4">
    <source>
        <dbReference type="ARBA" id="ARBA00023027"/>
    </source>
</evidence>
<organism evidence="9 10">
    <name type="scientific">Ananas comosus</name>
    <name type="common">Pineapple</name>
    <name type="synonym">Ananas ananas</name>
    <dbReference type="NCBI Taxonomy" id="4615"/>
    <lineage>
        <taxon>Eukaryota</taxon>
        <taxon>Viridiplantae</taxon>
        <taxon>Streptophyta</taxon>
        <taxon>Embryophyta</taxon>
        <taxon>Tracheophyta</taxon>
        <taxon>Spermatophyta</taxon>
        <taxon>Magnoliopsida</taxon>
        <taxon>Liliopsida</taxon>
        <taxon>Poales</taxon>
        <taxon>Bromeliaceae</taxon>
        <taxon>Bromelioideae</taxon>
        <taxon>Ananas</taxon>
    </lineage>
</organism>
<reference evidence="10" key="2">
    <citation type="submission" date="2025-08" db="UniProtKB">
        <authorList>
            <consortium name="RefSeq"/>
        </authorList>
    </citation>
    <scope>IDENTIFICATION</scope>
    <source>
        <tissue evidence="10">Leaf</tissue>
    </source>
</reference>
<dbReference type="FunFam" id="3.40.30.10:FF:000450">
    <property type="entry name" value="Probable nucleoredoxin 1"/>
    <property type="match status" value="1"/>
</dbReference>
<comment type="catalytic activity">
    <reaction evidence="7">
        <text>[protein]-dithiol + NADP(+) = [protein]-disulfide + NADPH + H(+)</text>
        <dbReference type="Rhea" id="RHEA:18753"/>
        <dbReference type="Rhea" id="RHEA-COMP:10593"/>
        <dbReference type="Rhea" id="RHEA-COMP:10594"/>
        <dbReference type="ChEBI" id="CHEBI:15378"/>
        <dbReference type="ChEBI" id="CHEBI:29950"/>
        <dbReference type="ChEBI" id="CHEBI:50058"/>
        <dbReference type="ChEBI" id="CHEBI:57783"/>
        <dbReference type="ChEBI" id="CHEBI:58349"/>
        <dbReference type="EC" id="1.8.1.8"/>
    </reaction>
</comment>
<evidence type="ECO:0000259" key="8">
    <source>
        <dbReference type="PROSITE" id="PS51352"/>
    </source>
</evidence>
<dbReference type="InterPro" id="IPR012336">
    <property type="entry name" value="Thioredoxin-like_fold"/>
</dbReference>
<dbReference type="OrthoDB" id="409136at2759"/>
<dbReference type="Pfam" id="PF13905">
    <property type="entry name" value="Thioredoxin_8"/>
    <property type="match status" value="3"/>
</dbReference>
<feature type="domain" description="Thioredoxin" evidence="8">
    <location>
        <begin position="375"/>
        <end position="542"/>
    </location>
</feature>
<dbReference type="CDD" id="cd03009">
    <property type="entry name" value="TryX_like_TryX_NRX"/>
    <property type="match status" value="2"/>
</dbReference>
<dbReference type="InterPro" id="IPR045870">
    <property type="entry name" value="TryX_NRX_thioredoxin_dom"/>
</dbReference>
<dbReference type="InterPro" id="IPR017937">
    <property type="entry name" value="Thioredoxin_CS"/>
</dbReference>
<dbReference type="PANTHER" id="PTHR13871">
    <property type="entry name" value="THIOREDOXIN"/>
    <property type="match status" value="1"/>
</dbReference>
<dbReference type="Gene3D" id="3.40.30.10">
    <property type="entry name" value="Glutaredoxin"/>
    <property type="match status" value="3"/>
</dbReference>
<dbReference type="EC" id="1.8.1.8" evidence="1"/>
<dbReference type="RefSeq" id="XP_020091125.1">
    <property type="nucleotide sequence ID" value="XM_020235536.1"/>
</dbReference>
<dbReference type="InterPro" id="IPR013766">
    <property type="entry name" value="Thioredoxin_domain"/>
</dbReference>
<dbReference type="InterPro" id="IPR052259">
    <property type="entry name" value="Nucleoredoxin-like"/>
</dbReference>
<dbReference type="SUPFAM" id="SSF57889">
    <property type="entry name" value="Cysteine-rich domain"/>
    <property type="match status" value="1"/>
</dbReference>
<sequence length="614" mass="69125">MPTAFTNGEHPPSIKPFPFPFVISLHHNRWLFETKGTYGYGNAMWPEDNADKGGDGDGGVATHDLKSLLAADGRDFLVRNNGDQVNISSLDGKIVGLYFSASWCGPCHRFTPKLVEVYNELSSKGGKFEVVFISSDEDEDSFSTYFSNMPWLAIPFSDSQTRDNLSDLFDVVGIPCLVILDENGRILTNKGVSTVKDYGSEAYPFTPERMEKMKEEEEYARENQTLQRVLVSSSRDFVISNNGNKVPVAELEGKIVGLYFSISSFGSRREFTLQLAEMYKKLQEKGESFEVVLISLDDDKSSYDQGFSAMPWLAVPFKDRIIDRLVRYFELETVPTLVIIGSDGKTLHANAAELVEEYGIDAYPFSPEKLGEIEQKEKAKMEAQTLESLLVSGEKDYVIGKDGIKVPISELVGKNILLYFSAQWCPPCRAFLPKLIEAYHKIKEKDAAFEVIFISSDQDQSSFDDFFSKMPWLALPFGDERKKSLSRTFKIYGIPSLVAIGPTGKTITKEAKELVSIHGAGAYPFTKERIEELEEQIQEMAKGWPEKLNHSLHEEHELVVTRRAAYVCDACEEQGNWWSFYCDKCDFDLHPKCALNEDGAKEGYVCDGDVCYKP</sequence>
<dbReference type="InterPro" id="IPR036249">
    <property type="entry name" value="Thioredoxin-like_sf"/>
</dbReference>
<dbReference type="Proteomes" id="UP000515123">
    <property type="component" value="Linkage group 6"/>
</dbReference>
<evidence type="ECO:0000313" key="9">
    <source>
        <dbReference type="Proteomes" id="UP000515123"/>
    </source>
</evidence>
<evidence type="ECO:0000256" key="6">
    <source>
        <dbReference type="ARBA" id="ARBA00047388"/>
    </source>
</evidence>
<name>A0A6P5FCU6_ANACO</name>
<evidence type="ECO:0000256" key="3">
    <source>
        <dbReference type="ARBA" id="ARBA00023002"/>
    </source>
</evidence>
<accession>A0A6P5FCU6</accession>
<dbReference type="InterPro" id="IPR004146">
    <property type="entry name" value="DC1"/>
</dbReference>
<dbReference type="GO" id="GO:0004791">
    <property type="term" value="F:thioredoxin-disulfide reductase (NADPH) activity"/>
    <property type="evidence" value="ECO:0007669"/>
    <property type="project" value="InterPro"/>
</dbReference>